<proteinExistence type="predicted"/>
<dbReference type="PROSITE" id="PS50309">
    <property type="entry name" value="DC"/>
    <property type="match status" value="1"/>
</dbReference>
<dbReference type="GO" id="GO:0035556">
    <property type="term" value="P:intracellular signal transduction"/>
    <property type="evidence" value="ECO:0007669"/>
    <property type="project" value="InterPro"/>
</dbReference>
<dbReference type="EMBL" id="KN716478">
    <property type="protein sequence ID" value="KJH44382.1"/>
    <property type="molecule type" value="Genomic_DNA"/>
</dbReference>
<dbReference type="STRING" id="29172.A0A0D8XKS3"/>
<dbReference type="Proteomes" id="UP000053766">
    <property type="component" value="Unassembled WGS sequence"/>
</dbReference>
<reference evidence="2 3" key="1">
    <citation type="submission" date="2013-11" db="EMBL/GenBank/DDBJ databases">
        <title>Draft genome of the bovine lungworm Dictyocaulus viviparus.</title>
        <authorList>
            <person name="Mitreva M."/>
        </authorList>
    </citation>
    <scope>NUCLEOTIDE SEQUENCE [LARGE SCALE GENOMIC DNA]</scope>
    <source>
        <strain evidence="2 3">HannoverDv2000</strain>
    </source>
</reference>
<name>A0A0D8XKS3_DICVI</name>
<gene>
    <name evidence="2" type="ORF">DICVIV_09593</name>
</gene>
<dbReference type="Pfam" id="PF03607">
    <property type="entry name" value="DCX"/>
    <property type="match status" value="1"/>
</dbReference>
<keyword evidence="3" id="KW-1185">Reference proteome</keyword>
<dbReference type="SUPFAM" id="SSF89837">
    <property type="entry name" value="Doublecortin (DC)"/>
    <property type="match status" value="1"/>
</dbReference>
<dbReference type="OrthoDB" id="1738954at2759"/>
<accession>A0A0D8XKS3</accession>
<evidence type="ECO:0000313" key="3">
    <source>
        <dbReference type="Proteomes" id="UP000053766"/>
    </source>
</evidence>
<protein>
    <recommendedName>
        <fullName evidence="1">Doublecortin domain-containing protein</fullName>
    </recommendedName>
</protein>
<dbReference type="Gene3D" id="3.10.20.230">
    <property type="entry name" value="Doublecortin domain"/>
    <property type="match status" value="1"/>
</dbReference>
<evidence type="ECO:0000259" key="1">
    <source>
        <dbReference type="PROSITE" id="PS50309"/>
    </source>
</evidence>
<dbReference type="AlphaFoldDB" id="A0A0D8XKS3"/>
<dbReference type="InterPro" id="IPR036572">
    <property type="entry name" value="Doublecortin_dom_sf"/>
</dbReference>
<feature type="domain" description="Doublecortin" evidence="1">
    <location>
        <begin position="79"/>
        <end position="151"/>
    </location>
</feature>
<organism evidence="2 3">
    <name type="scientific">Dictyocaulus viviparus</name>
    <name type="common">Bovine lungworm</name>
    <dbReference type="NCBI Taxonomy" id="29172"/>
    <lineage>
        <taxon>Eukaryota</taxon>
        <taxon>Metazoa</taxon>
        <taxon>Ecdysozoa</taxon>
        <taxon>Nematoda</taxon>
        <taxon>Chromadorea</taxon>
        <taxon>Rhabditida</taxon>
        <taxon>Rhabditina</taxon>
        <taxon>Rhabditomorpha</taxon>
        <taxon>Strongyloidea</taxon>
        <taxon>Metastrongylidae</taxon>
        <taxon>Dictyocaulus</taxon>
    </lineage>
</organism>
<evidence type="ECO:0000313" key="2">
    <source>
        <dbReference type="EMBL" id="KJH44382.1"/>
    </source>
</evidence>
<reference evidence="3" key="2">
    <citation type="journal article" date="2016" name="Sci. Rep.">
        <title>Dictyocaulus viviparus genome, variome and transcriptome elucidate lungworm biology and support future intervention.</title>
        <authorList>
            <person name="McNulty S.N."/>
            <person name="Strube C."/>
            <person name="Rosa B.A."/>
            <person name="Martin J.C."/>
            <person name="Tyagi R."/>
            <person name="Choi Y.J."/>
            <person name="Wang Q."/>
            <person name="Hallsworth Pepin K."/>
            <person name="Zhang X."/>
            <person name="Ozersky P."/>
            <person name="Wilson R.K."/>
            <person name="Sternberg P.W."/>
            <person name="Gasser R.B."/>
            <person name="Mitreva M."/>
        </authorList>
    </citation>
    <scope>NUCLEOTIDE SEQUENCE [LARGE SCALE GENOMIC DNA]</scope>
    <source>
        <strain evidence="3">HannoverDv2000</strain>
    </source>
</reference>
<dbReference type="InterPro" id="IPR003533">
    <property type="entry name" value="Doublecortin_dom"/>
</dbReference>
<sequence length="151" mass="17767">MWSISIHSVIQSNRFECDLKRKIQQHQDGQSYQNDIIPRLRKSTKTLTRINRLFNEETFVTSINKEARDLSSGRYSSNKKFLSISYETRELQGVRVPVSKSRYRTFDRLLDDLNENIQMPFGVRRLTTPMGRTSIHNIEDLQHLGNSYSNK</sequence>